<dbReference type="EMBL" id="JADBEM010000001">
    <property type="protein sequence ID" value="MBE1604899.1"/>
    <property type="molecule type" value="Genomic_DNA"/>
</dbReference>
<accession>A0A927MQM9</accession>
<proteinExistence type="predicted"/>
<dbReference type="RefSeq" id="WP_192749332.1">
    <property type="nucleotide sequence ID" value="NZ_BAABJL010000002.1"/>
</dbReference>
<dbReference type="Proteomes" id="UP000638648">
    <property type="component" value="Unassembled WGS sequence"/>
</dbReference>
<dbReference type="AlphaFoldDB" id="A0A927MQM9"/>
<sequence>MATLPQLCAPDAVVVWTRHRAAPDATPQIRAWFADAGFEERGFDSGTPGVDGESFGVGCV</sequence>
<evidence type="ECO:0000313" key="2">
    <source>
        <dbReference type="Proteomes" id="UP000638648"/>
    </source>
</evidence>
<comment type="caution">
    <text evidence="1">The sequence shown here is derived from an EMBL/GenBank/DDBJ whole genome shotgun (WGS) entry which is preliminary data.</text>
</comment>
<keyword evidence="2" id="KW-1185">Reference proteome</keyword>
<name>A0A927MQM9_9ACTN</name>
<protein>
    <submittedName>
        <fullName evidence="1">Uncharacterized protein</fullName>
    </submittedName>
</protein>
<reference evidence="1" key="1">
    <citation type="submission" date="2020-10" db="EMBL/GenBank/DDBJ databases">
        <title>Sequencing the genomes of 1000 actinobacteria strains.</title>
        <authorList>
            <person name="Klenk H.-P."/>
        </authorList>
    </citation>
    <scope>NUCLEOTIDE SEQUENCE</scope>
    <source>
        <strain evidence="1">DSM 45354</strain>
    </source>
</reference>
<gene>
    <name evidence="1" type="ORF">HEB94_001747</name>
</gene>
<organism evidence="1 2">
    <name type="scientific">Actinopolymorpha pittospori</name>
    <dbReference type="NCBI Taxonomy" id="648752"/>
    <lineage>
        <taxon>Bacteria</taxon>
        <taxon>Bacillati</taxon>
        <taxon>Actinomycetota</taxon>
        <taxon>Actinomycetes</taxon>
        <taxon>Propionibacteriales</taxon>
        <taxon>Actinopolymorphaceae</taxon>
        <taxon>Actinopolymorpha</taxon>
    </lineage>
</organism>
<evidence type="ECO:0000313" key="1">
    <source>
        <dbReference type="EMBL" id="MBE1604899.1"/>
    </source>
</evidence>